<reference evidence="1" key="1">
    <citation type="submission" date="2014-11" db="EMBL/GenBank/DDBJ databases">
        <authorList>
            <person name="Amaro Gonzalez C."/>
        </authorList>
    </citation>
    <scope>NUCLEOTIDE SEQUENCE</scope>
</reference>
<protein>
    <submittedName>
        <fullName evidence="1">Uncharacterized protein</fullName>
    </submittedName>
</protein>
<accession>A0A0E9PFT6</accession>
<dbReference type="AlphaFoldDB" id="A0A0E9PFT6"/>
<organism evidence="1">
    <name type="scientific">Anguilla anguilla</name>
    <name type="common">European freshwater eel</name>
    <name type="synonym">Muraena anguilla</name>
    <dbReference type="NCBI Taxonomy" id="7936"/>
    <lineage>
        <taxon>Eukaryota</taxon>
        <taxon>Metazoa</taxon>
        <taxon>Chordata</taxon>
        <taxon>Craniata</taxon>
        <taxon>Vertebrata</taxon>
        <taxon>Euteleostomi</taxon>
        <taxon>Actinopterygii</taxon>
        <taxon>Neopterygii</taxon>
        <taxon>Teleostei</taxon>
        <taxon>Anguilliformes</taxon>
        <taxon>Anguillidae</taxon>
        <taxon>Anguilla</taxon>
    </lineage>
</organism>
<name>A0A0E9PFT6_ANGAN</name>
<dbReference type="EMBL" id="GBXM01105193">
    <property type="protein sequence ID" value="JAH03384.1"/>
    <property type="molecule type" value="Transcribed_RNA"/>
</dbReference>
<proteinExistence type="predicted"/>
<reference evidence="1" key="2">
    <citation type="journal article" date="2015" name="Fish Shellfish Immunol.">
        <title>Early steps in the European eel (Anguilla anguilla)-Vibrio vulnificus interaction in the gills: Role of the RtxA13 toxin.</title>
        <authorList>
            <person name="Callol A."/>
            <person name="Pajuelo D."/>
            <person name="Ebbesson L."/>
            <person name="Teles M."/>
            <person name="MacKenzie S."/>
            <person name="Amaro C."/>
        </authorList>
    </citation>
    <scope>NUCLEOTIDE SEQUENCE</scope>
</reference>
<evidence type="ECO:0000313" key="1">
    <source>
        <dbReference type="EMBL" id="JAH03384.1"/>
    </source>
</evidence>
<sequence>MQLLLFTVIYFALIFFAVHPINLLMNCCKCGD</sequence>